<proteinExistence type="predicted"/>
<dbReference type="RefSeq" id="WP_177177695.1">
    <property type="nucleotide sequence ID" value="NZ_FOFU01000001.1"/>
</dbReference>
<feature type="compositionally biased region" description="Basic and acidic residues" evidence="1">
    <location>
        <begin position="35"/>
        <end position="50"/>
    </location>
</feature>
<dbReference type="Proteomes" id="UP000182360">
    <property type="component" value="Unassembled WGS sequence"/>
</dbReference>
<sequence length="57" mass="6309">MATVKMFKGNIIADIYDSPETIATAKAQGYNFVEDEPKAKKDEAEGESKSQAKTKRQ</sequence>
<dbReference type="EMBL" id="FOFU01000001">
    <property type="protein sequence ID" value="SEP80269.1"/>
    <property type="molecule type" value="Genomic_DNA"/>
</dbReference>
<evidence type="ECO:0000313" key="3">
    <source>
        <dbReference type="Proteomes" id="UP000182360"/>
    </source>
</evidence>
<protein>
    <submittedName>
        <fullName evidence="2">Uncharacterized protein</fullName>
    </submittedName>
</protein>
<name>A0A1H9AUG4_9SPIR</name>
<evidence type="ECO:0000256" key="1">
    <source>
        <dbReference type="SAM" id="MobiDB-lite"/>
    </source>
</evidence>
<accession>A0A1H9AUG4</accession>
<feature type="region of interest" description="Disordered" evidence="1">
    <location>
        <begin position="33"/>
        <end position="57"/>
    </location>
</feature>
<organism evidence="2 3">
    <name type="scientific">Treponema bryantii</name>
    <dbReference type="NCBI Taxonomy" id="163"/>
    <lineage>
        <taxon>Bacteria</taxon>
        <taxon>Pseudomonadati</taxon>
        <taxon>Spirochaetota</taxon>
        <taxon>Spirochaetia</taxon>
        <taxon>Spirochaetales</taxon>
        <taxon>Treponemataceae</taxon>
        <taxon>Treponema</taxon>
    </lineage>
</organism>
<keyword evidence="3" id="KW-1185">Reference proteome</keyword>
<gene>
    <name evidence="2" type="ORF">SAMN04487977_101471</name>
</gene>
<reference evidence="2 3" key="1">
    <citation type="submission" date="2016-10" db="EMBL/GenBank/DDBJ databases">
        <authorList>
            <person name="de Groot N.N."/>
        </authorList>
    </citation>
    <scope>NUCLEOTIDE SEQUENCE [LARGE SCALE GENOMIC DNA]</scope>
    <source>
        <strain evidence="2 3">B25</strain>
    </source>
</reference>
<dbReference type="AlphaFoldDB" id="A0A1H9AUG4"/>
<evidence type="ECO:0000313" key="2">
    <source>
        <dbReference type="EMBL" id="SEP80269.1"/>
    </source>
</evidence>